<sequence length="77" mass="8660">MRATTKGFSSITLEGSGASLYAINVLIIPRDVYRRKLILIRLQGQSKIRQCWCCLHDSTTKNRMQLKLAAMGYNKGA</sequence>
<evidence type="ECO:0000313" key="2">
    <source>
        <dbReference type="Proteomes" id="UP000585474"/>
    </source>
</evidence>
<comment type="caution">
    <text evidence="1">The sequence shown here is derived from an EMBL/GenBank/DDBJ whole genome shotgun (WGS) entry which is preliminary data.</text>
</comment>
<name>A0A7J0DJ50_9ERIC</name>
<evidence type="ECO:0000313" key="1">
    <source>
        <dbReference type="EMBL" id="GFS36263.1"/>
    </source>
</evidence>
<reference evidence="2" key="1">
    <citation type="submission" date="2019-07" db="EMBL/GenBank/DDBJ databases">
        <title>De Novo Assembly of kiwifruit Actinidia rufa.</title>
        <authorList>
            <person name="Sugita-Konishi S."/>
            <person name="Sato K."/>
            <person name="Mori E."/>
            <person name="Abe Y."/>
            <person name="Kisaki G."/>
            <person name="Hamano K."/>
            <person name="Suezawa K."/>
            <person name="Otani M."/>
            <person name="Fukuda T."/>
            <person name="Manabe T."/>
            <person name="Gomi K."/>
            <person name="Tabuchi M."/>
            <person name="Akimitsu K."/>
            <person name="Kataoka I."/>
        </authorList>
    </citation>
    <scope>NUCLEOTIDE SEQUENCE [LARGE SCALE GENOMIC DNA]</scope>
    <source>
        <strain evidence="2">cv. Fuchu</strain>
    </source>
</reference>
<proteinExistence type="predicted"/>
<dbReference type="AlphaFoldDB" id="A0A7J0DJ50"/>
<gene>
    <name evidence="1" type="ORF">Acr_00g0044960</name>
</gene>
<keyword evidence="2" id="KW-1185">Reference proteome</keyword>
<protein>
    <submittedName>
        <fullName evidence="1">Endosomal targeting BRO1-like domain-containing protein</fullName>
    </submittedName>
</protein>
<accession>A0A7J0DJ50</accession>
<dbReference type="Proteomes" id="UP000585474">
    <property type="component" value="Unassembled WGS sequence"/>
</dbReference>
<organism evidence="1 2">
    <name type="scientific">Actinidia rufa</name>
    <dbReference type="NCBI Taxonomy" id="165716"/>
    <lineage>
        <taxon>Eukaryota</taxon>
        <taxon>Viridiplantae</taxon>
        <taxon>Streptophyta</taxon>
        <taxon>Embryophyta</taxon>
        <taxon>Tracheophyta</taxon>
        <taxon>Spermatophyta</taxon>
        <taxon>Magnoliopsida</taxon>
        <taxon>eudicotyledons</taxon>
        <taxon>Gunneridae</taxon>
        <taxon>Pentapetalae</taxon>
        <taxon>asterids</taxon>
        <taxon>Ericales</taxon>
        <taxon>Actinidiaceae</taxon>
        <taxon>Actinidia</taxon>
    </lineage>
</organism>
<dbReference type="EMBL" id="BJWL01000247">
    <property type="protein sequence ID" value="GFS36263.1"/>
    <property type="molecule type" value="Genomic_DNA"/>
</dbReference>